<name>A0A4U6XKZ2_9PEZI</name>
<feature type="compositionally biased region" description="Polar residues" evidence="1">
    <location>
        <begin position="84"/>
        <end position="96"/>
    </location>
</feature>
<protein>
    <submittedName>
        <fullName evidence="2">Uncharacterized protein</fullName>
    </submittedName>
</protein>
<sequence>MLQRLFPPRGHSSRQDLTAFPSTSEMGSPSISSGETSLTDTRIDQQSAETAASFRPTAPETTLRANIDALSEDVADVALGSVCAPQSNSTNDSPITGVTYDDRGRVEKDRRFAMRPGDPVTPFPATSHSASLLSNPPHPFGSSRHPPLYDINSFTMRQISQMDGRKQAPEARDRGVGRALREVMMDSTHEMRRATEVIGRLTSELRGQQTELEIMAHKVRLKREMMLEIIDAIAAVAEDDPGSLRAELDEWRAVVVESDWITGVNDRSHEVGSLLSMASELSD</sequence>
<comment type="caution">
    <text evidence="2">The sequence shown here is derived from an EMBL/GenBank/DDBJ whole genome shotgun (WGS) entry which is preliminary data.</text>
</comment>
<feature type="compositionally biased region" description="Polar residues" evidence="1">
    <location>
        <begin position="20"/>
        <end position="50"/>
    </location>
</feature>
<dbReference type="OrthoDB" id="4837584at2759"/>
<evidence type="ECO:0000313" key="2">
    <source>
        <dbReference type="EMBL" id="TKW56274.1"/>
    </source>
</evidence>
<evidence type="ECO:0000256" key="1">
    <source>
        <dbReference type="SAM" id="MobiDB-lite"/>
    </source>
</evidence>
<proteinExistence type="predicted"/>
<gene>
    <name evidence="2" type="ORF">CTA1_11942</name>
</gene>
<dbReference type="EMBL" id="PJEX01000073">
    <property type="protein sequence ID" value="TKW56274.1"/>
    <property type="molecule type" value="Genomic_DNA"/>
</dbReference>
<dbReference type="Proteomes" id="UP000310108">
    <property type="component" value="Unassembled WGS sequence"/>
</dbReference>
<feature type="region of interest" description="Disordered" evidence="1">
    <location>
        <begin position="83"/>
        <end position="146"/>
    </location>
</feature>
<feature type="compositionally biased region" description="Polar residues" evidence="1">
    <location>
        <begin position="124"/>
        <end position="134"/>
    </location>
</feature>
<dbReference type="AlphaFoldDB" id="A0A4U6XKZ2"/>
<feature type="compositionally biased region" description="Basic and acidic residues" evidence="1">
    <location>
        <begin position="100"/>
        <end position="112"/>
    </location>
</feature>
<feature type="region of interest" description="Disordered" evidence="1">
    <location>
        <begin position="1"/>
        <end position="60"/>
    </location>
</feature>
<keyword evidence="3" id="KW-1185">Reference proteome</keyword>
<evidence type="ECO:0000313" key="3">
    <source>
        <dbReference type="Proteomes" id="UP000310108"/>
    </source>
</evidence>
<organism evidence="2 3">
    <name type="scientific">Colletotrichum tanaceti</name>
    <dbReference type="NCBI Taxonomy" id="1306861"/>
    <lineage>
        <taxon>Eukaryota</taxon>
        <taxon>Fungi</taxon>
        <taxon>Dikarya</taxon>
        <taxon>Ascomycota</taxon>
        <taxon>Pezizomycotina</taxon>
        <taxon>Sordariomycetes</taxon>
        <taxon>Hypocreomycetidae</taxon>
        <taxon>Glomerellales</taxon>
        <taxon>Glomerellaceae</taxon>
        <taxon>Colletotrichum</taxon>
        <taxon>Colletotrichum destructivum species complex</taxon>
    </lineage>
</organism>
<reference evidence="2 3" key="1">
    <citation type="journal article" date="2019" name="PLoS ONE">
        <title>Comparative genome analysis indicates high evolutionary potential of pathogenicity genes in Colletotrichum tanaceti.</title>
        <authorList>
            <person name="Lelwala R.V."/>
            <person name="Korhonen P.K."/>
            <person name="Young N.D."/>
            <person name="Scott J.B."/>
            <person name="Ades P.A."/>
            <person name="Gasser R.B."/>
            <person name="Taylor P.W.J."/>
        </authorList>
    </citation>
    <scope>NUCLEOTIDE SEQUENCE [LARGE SCALE GENOMIC DNA]</scope>
    <source>
        <strain evidence="2">BRIP57314</strain>
    </source>
</reference>
<accession>A0A4U6XKZ2</accession>